<name>G4T4Z0_SERID</name>
<proteinExistence type="predicted"/>
<dbReference type="HOGENOM" id="CLU_990842_0_0_1"/>
<feature type="signal peptide" evidence="2">
    <location>
        <begin position="1"/>
        <end position="19"/>
    </location>
</feature>
<keyword evidence="2" id="KW-0732">Signal</keyword>
<dbReference type="EMBL" id="CAFZ01000001">
    <property type="protein sequence ID" value="CCA66427.1"/>
    <property type="molecule type" value="Genomic_DNA"/>
</dbReference>
<gene>
    <name evidence="3" type="ORF">PIIN_00113</name>
</gene>
<evidence type="ECO:0000256" key="1">
    <source>
        <dbReference type="SAM" id="MobiDB-lite"/>
    </source>
</evidence>
<accession>G4T4Z0</accession>
<sequence length="281" mass="30711">MFKSLLPFVLAALVLESAARPVHPPSDVPTGMIPRSSNNISTPLDAAKGHAPLPIAPRKATSHGAAPAPQAPLALVPRQDEEEDQAESTARRHSHRKPRPSKDSKPLEGSIHLGPRVESNNTTLPAHVPRSQNSTMPIKLPRSTNSTTTPTTLPLHVPRDHNSTLPVVNSRAEHNSTMPIHVPRSSTHSPAEAILHDAPHHPRPRTTVEMHVPAEKLAHVVPGHHRRDKQEHVDDDEEHDEAPATPILVPRHSTGVEAADKIIHSSAHMLRQELDEARYEC</sequence>
<dbReference type="AlphaFoldDB" id="G4T4Z0"/>
<feature type="region of interest" description="Disordered" evidence="1">
    <location>
        <begin position="223"/>
        <end position="248"/>
    </location>
</feature>
<comment type="caution">
    <text evidence="3">The sequence shown here is derived from an EMBL/GenBank/DDBJ whole genome shotgun (WGS) entry which is preliminary data.</text>
</comment>
<feature type="compositionally biased region" description="Low complexity" evidence="1">
    <location>
        <begin position="143"/>
        <end position="155"/>
    </location>
</feature>
<feature type="compositionally biased region" description="Polar residues" evidence="1">
    <location>
        <begin position="118"/>
        <end position="136"/>
    </location>
</feature>
<protein>
    <submittedName>
        <fullName evidence="3">Uncharacterized protein</fullName>
    </submittedName>
</protein>
<evidence type="ECO:0000256" key="2">
    <source>
        <dbReference type="SAM" id="SignalP"/>
    </source>
</evidence>
<evidence type="ECO:0000313" key="3">
    <source>
        <dbReference type="EMBL" id="CCA66427.1"/>
    </source>
</evidence>
<feature type="compositionally biased region" description="Low complexity" evidence="1">
    <location>
        <begin position="65"/>
        <end position="77"/>
    </location>
</feature>
<dbReference type="Proteomes" id="UP000007148">
    <property type="component" value="Unassembled WGS sequence"/>
</dbReference>
<evidence type="ECO:0000313" key="4">
    <source>
        <dbReference type="Proteomes" id="UP000007148"/>
    </source>
</evidence>
<organism evidence="3 4">
    <name type="scientific">Serendipita indica (strain DSM 11827)</name>
    <name type="common">Root endophyte fungus</name>
    <name type="synonym">Piriformospora indica</name>
    <dbReference type="NCBI Taxonomy" id="1109443"/>
    <lineage>
        <taxon>Eukaryota</taxon>
        <taxon>Fungi</taxon>
        <taxon>Dikarya</taxon>
        <taxon>Basidiomycota</taxon>
        <taxon>Agaricomycotina</taxon>
        <taxon>Agaricomycetes</taxon>
        <taxon>Sebacinales</taxon>
        <taxon>Serendipitaceae</taxon>
        <taxon>Serendipita</taxon>
    </lineage>
</organism>
<feature type="region of interest" description="Disordered" evidence="1">
    <location>
        <begin position="21"/>
        <end position="161"/>
    </location>
</feature>
<feature type="chain" id="PRO_5003468461" evidence="2">
    <location>
        <begin position="20"/>
        <end position="281"/>
    </location>
</feature>
<reference evidence="3 4" key="1">
    <citation type="journal article" date="2011" name="PLoS Pathog.">
        <title>Endophytic Life Strategies Decoded by Genome and Transcriptome Analyses of the Mutualistic Root Symbiont Piriformospora indica.</title>
        <authorList>
            <person name="Zuccaro A."/>
            <person name="Lahrmann U."/>
            <person name="Guldener U."/>
            <person name="Langen G."/>
            <person name="Pfiffi S."/>
            <person name="Biedenkopf D."/>
            <person name="Wong P."/>
            <person name="Samans B."/>
            <person name="Grimm C."/>
            <person name="Basiewicz M."/>
            <person name="Murat C."/>
            <person name="Martin F."/>
            <person name="Kogel K.H."/>
        </authorList>
    </citation>
    <scope>NUCLEOTIDE SEQUENCE [LARGE SCALE GENOMIC DNA]</scope>
    <source>
        <strain evidence="3 4">DSM 11827</strain>
    </source>
</reference>
<dbReference type="InParanoid" id="G4T4Z0"/>
<keyword evidence="4" id="KW-1185">Reference proteome</keyword>